<feature type="disulfide bond" evidence="6">
    <location>
        <begin position="500"/>
        <end position="510"/>
    </location>
</feature>
<dbReference type="Gene3D" id="2.60.40.3210">
    <property type="entry name" value="Zona pellucida, ZP-N domain"/>
    <property type="match status" value="1"/>
</dbReference>
<dbReference type="InterPro" id="IPR055356">
    <property type="entry name" value="ZP-N"/>
</dbReference>
<feature type="domain" description="ZP" evidence="11">
    <location>
        <begin position="212"/>
        <end position="467"/>
    </location>
</feature>
<evidence type="ECO:0000259" key="9">
    <source>
        <dbReference type="PROSITE" id="PS50024"/>
    </source>
</evidence>
<evidence type="ECO:0000313" key="13">
    <source>
        <dbReference type="RefSeq" id="XP_035660461.1"/>
    </source>
</evidence>
<dbReference type="InterPro" id="IPR042235">
    <property type="entry name" value="ZP-C_dom"/>
</dbReference>
<dbReference type="Pfam" id="PF00100">
    <property type="entry name" value="Zona_pellucida"/>
    <property type="match status" value="1"/>
</dbReference>
<dbReference type="Gene3D" id="3.30.70.960">
    <property type="entry name" value="SEA domain"/>
    <property type="match status" value="1"/>
</dbReference>
<dbReference type="Gene3D" id="2.10.25.10">
    <property type="entry name" value="Laminin"/>
    <property type="match status" value="3"/>
</dbReference>
<evidence type="ECO:0000256" key="6">
    <source>
        <dbReference type="PROSITE-ProRule" id="PRU00076"/>
    </source>
</evidence>
<evidence type="ECO:0000313" key="12">
    <source>
        <dbReference type="Proteomes" id="UP000001554"/>
    </source>
</evidence>
<dbReference type="Pfam" id="PF01390">
    <property type="entry name" value="SEA"/>
    <property type="match status" value="1"/>
</dbReference>
<dbReference type="SMART" id="SM00181">
    <property type="entry name" value="EGF"/>
    <property type="match status" value="3"/>
</dbReference>
<dbReference type="SUPFAM" id="SSF57184">
    <property type="entry name" value="Growth factor receptor domain"/>
    <property type="match status" value="1"/>
</dbReference>
<keyword evidence="3" id="KW-0677">Repeat</keyword>
<dbReference type="PANTHER" id="PTHR14002">
    <property type="entry name" value="ENDOGLIN/TGF-BETA RECEPTOR TYPE III"/>
    <property type="match status" value="1"/>
</dbReference>
<dbReference type="Proteomes" id="UP000001554">
    <property type="component" value="Chromosome 1"/>
</dbReference>
<evidence type="ECO:0000256" key="3">
    <source>
        <dbReference type="ARBA" id="ARBA00022737"/>
    </source>
</evidence>
<dbReference type="InterPro" id="IPR000082">
    <property type="entry name" value="SEA_dom"/>
</dbReference>
<organism evidence="12 13">
    <name type="scientific">Branchiostoma floridae</name>
    <name type="common">Florida lancelet</name>
    <name type="synonym">Amphioxus</name>
    <dbReference type="NCBI Taxonomy" id="7739"/>
    <lineage>
        <taxon>Eukaryota</taxon>
        <taxon>Metazoa</taxon>
        <taxon>Chordata</taxon>
        <taxon>Cephalochordata</taxon>
        <taxon>Leptocardii</taxon>
        <taxon>Amphioxiformes</taxon>
        <taxon>Branchiostomatidae</taxon>
        <taxon>Branchiostoma</taxon>
    </lineage>
</organism>
<dbReference type="InterPro" id="IPR000152">
    <property type="entry name" value="EGF-type_Asp/Asn_hydroxyl_site"/>
</dbReference>
<dbReference type="PRINTS" id="PR00023">
    <property type="entry name" value="ZPELLUCIDA"/>
</dbReference>
<dbReference type="Gene3D" id="2.60.40.4100">
    <property type="entry name" value="Zona pellucida, ZP-C domain"/>
    <property type="match status" value="1"/>
</dbReference>
<dbReference type="PROSITE" id="PS50024">
    <property type="entry name" value="SEA"/>
    <property type="match status" value="1"/>
</dbReference>
<keyword evidence="8" id="KW-0812">Transmembrane</keyword>
<dbReference type="PROSITE" id="PS01187">
    <property type="entry name" value="EGF_CA"/>
    <property type="match status" value="2"/>
</dbReference>
<name>A0A9J7HJ43_BRAFL</name>
<keyword evidence="4 6" id="KW-1015">Disulfide bond</keyword>
<dbReference type="InterPro" id="IPR001881">
    <property type="entry name" value="EGF-like_Ca-bd_dom"/>
</dbReference>
<dbReference type="InterPro" id="IPR055355">
    <property type="entry name" value="ZP-C"/>
</dbReference>
<dbReference type="InterPro" id="IPR048290">
    <property type="entry name" value="ZP_chr"/>
</dbReference>
<dbReference type="InterPro" id="IPR000742">
    <property type="entry name" value="EGF"/>
</dbReference>
<evidence type="ECO:0000256" key="8">
    <source>
        <dbReference type="SAM" id="Phobius"/>
    </source>
</evidence>
<dbReference type="KEGG" id="bfo:118404837"/>
<dbReference type="InterPro" id="IPR049883">
    <property type="entry name" value="NOTCH1_EGF-like"/>
</dbReference>
<evidence type="ECO:0000256" key="1">
    <source>
        <dbReference type="ARBA" id="ARBA00022536"/>
    </source>
</evidence>
<accession>A0A9J7HJ43</accession>
<dbReference type="InterPro" id="IPR036364">
    <property type="entry name" value="SEA_dom_sf"/>
</dbReference>
<feature type="domain" description="SEA" evidence="9">
    <location>
        <begin position="571"/>
        <end position="684"/>
    </location>
</feature>
<reference evidence="12" key="1">
    <citation type="journal article" date="2020" name="Nat. Ecol. Evol.">
        <title>Deeply conserved synteny resolves early events in vertebrate evolution.</title>
        <authorList>
            <person name="Simakov O."/>
            <person name="Marletaz F."/>
            <person name="Yue J.X."/>
            <person name="O'Connell B."/>
            <person name="Jenkins J."/>
            <person name="Brandt A."/>
            <person name="Calef R."/>
            <person name="Tung C.H."/>
            <person name="Huang T.K."/>
            <person name="Schmutz J."/>
            <person name="Satoh N."/>
            <person name="Yu J.K."/>
            <person name="Putnam N.H."/>
            <person name="Green R.E."/>
            <person name="Rokhsar D.S."/>
        </authorList>
    </citation>
    <scope>NUCLEOTIDE SEQUENCE [LARGE SCALE GENOMIC DNA]</scope>
    <source>
        <strain evidence="12">S238N-H82</strain>
    </source>
</reference>
<sequence length="807" mass="87566">MLGIQLARGCIQPAGYVPWSIYDRVQAADMVVWGRVLAKHGLNIPPSTSYTAEVSYGCHIHGDTKALTGGFMVTKMGYENPQQCVPHSVDVGSYYFFFLTYGEEEVLIPQDINMQSAVIPDTPENRLEFSDCCGFTLSVCRPAAESLTTSQPMTVPQITSQPQTVSRTTSHPQTTPGGATINMTSMHQTDNMMTTTDITVGGAEHLVQGDLSCNSTTMWVTFSRDDLVRHDVTSMHLRHPSCTADVNGTHVTFISALDDCGTTVAENDTTNRIIYTNDVFAPLLRTSTDGDDVINRDEEDRWTFNCHYVRGDSVGVGPLFPVPSSNVVILHGDGSFTFSMKLYRSDRFSQPYAQADFPVEVTVKEDIYFGISVEAAVSGLVLFVENCKATPSPTPSSSTQYYILQDGCHQDGTLQEFANTSSTSAHYGISAFKFTNESLPFVYLHCDVMVCLGNNPGSRCDQGCVSSRRSRRAADDGVEERATLVQGPVILVPEEISDVCTESCHLHATCSPSTRKCVCRPGWVGDGVHCQDFDECTIVSCGARQRCVNTPGSYVCECVPGFMDVGGVCQAAHAYRSTCRLFARSFSEALDDPKSQEYMDLVEEVVSTLGSLYQQTSLAGDFLGVKVIDFRQGSVIVDHVINIRASAAFSPAMTSEEFKVQVKKSNGTALLIDTEGIAITDYDECSDPEKTDCSPHAACLNTEGSFSCSCIMGYQDKSPDEASRPGRVCELEAGASDSWIIPAAAGASAVAAIVLIAIATVTCLYRTKREKRFKDVEGHNNLAFVGVTNQPTETVSSAPCRDCDSSL</sequence>
<dbReference type="SMART" id="SM00241">
    <property type="entry name" value="ZP"/>
    <property type="match status" value="1"/>
</dbReference>
<keyword evidence="8" id="KW-1133">Transmembrane helix</keyword>
<feature type="domain" description="EGF-like" evidence="10">
    <location>
        <begin position="532"/>
        <end position="570"/>
    </location>
</feature>
<dbReference type="SUPFAM" id="SSF82671">
    <property type="entry name" value="SEA domain"/>
    <property type="match status" value="1"/>
</dbReference>
<dbReference type="GeneID" id="118404837"/>
<dbReference type="InterPro" id="IPR009030">
    <property type="entry name" value="Growth_fac_rcpt_cys_sf"/>
</dbReference>
<evidence type="ECO:0000256" key="5">
    <source>
        <dbReference type="ARBA" id="ARBA00023180"/>
    </source>
</evidence>
<dbReference type="FunFam" id="2.10.25.10:FF:000038">
    <property type="entry name" value="Fibrillin 2"/>
    <property type="match status" value="2"/>
</dbReference>
<evidence type="ECO:0000256" key="2">
    <source>
        <dbReference type="ARBA" id="ARBA00022729"/>
    </source>
</evidence>
<comment type="caution">
    <text evidence="6">Lacks conserved residue(s) required for the propagation of feature annotation.</text>
</comment>
<dbReference type="GO" id="GO:0009986">
    <property type="term" value="C:cell surface"/>
    <property type="evidence" value="ECO:0000318"/>
    <property type="project" value="GO_Central"/>
</dbReference>
<dbReference type="Pfam" id="PF23344">
    <property type="entry name" value="ZP-N"/>
    <property type="match status" value="1"/>
</dbReference>
<evidence type="ECO:0000256" key="4">
    <source>
        <dbReference type="ARBA" id="ARBA00023157"/>
    </source>
</evidence>
<keyword evidence="8" id="KW-0472">Membrane</keyword>
<dbReference type="GO" id="GO:0005509">
    <property type="term" value="F:calcium ion binding"/>
    <property type="evidence" value="ECO:0007669"/>
    <property type="project" value="InterPro"/>
</dbReference>
<dbReference type="InterPro" id="IPR018097">
    <property type="entry name" value="EGF_Ca-bd_CS"/>
</dbReference>
<dbReference type="PROSITE" id="PS01186">
    <property type="entry name" value="EGF_2"/>
    <property type="match status" value="2"/>
</dbReference>
<gene>
    <name evidence="13" type="primary">LOC118404837</name>
</gene>
<dbReference type="PROSITE" id="PS50026">
    <property type="entry name" value="EGF_3"/>
    <property type="match status" value="3"/>
</dbReference>
<dbReference type="RefSeq" id="XP_035660461.1">
    <property type="nucleotide sequence ID" value="XM_035804568.1"/>
</dbReference>
<dbReference type="PROSITE" id="PS00010">
    <property type="entry name" value="ASX_HYDROXYL"/>
    <property type="match status" value="2"/>
</dbReference>
<dbReference type="OrthoDB" id="10063988at2759"/>
<dbReference type="SMART" id="SM00179">
    <property type="entry name" value="EGF_CA"/>
    <property type="match status" value="2"/>
</dbReference>
<keyword evidence="5" id="KW-0325">Glycoprotein</keyword>
<dbReference type="InterPro" id="IPR001507">
    <property type="entry name" value="ZP_dom"/>
</dbReference>
<dbReference type="SMART" id="SM00200">
    <property type="entry name" value="SEA"/>
    <property type="match status" value="1"/>
</dbReference>
<keyword evidence="2" id="KW-0732">Signal</keyword>
<dbReference type="GO" id="GO:0005615">
    <property type="term" value="C:extracellular space"/>
    <property type="evidence" value="ECO:0000318"/>
    <property type="project" value="GO_Central"/>
</dbReference>
<keyword evidence="12" id="KW-1185">Reference proteome</keyword>
<dbReference type="GO" id="GO:0071944">
    <property type="term" value="C:cell periphery"/>
    <property type="evidence" value="ECO:0007669"/>
    <property type="project" value="UniProtKB-ARBA"/>
</dbReference>
<dbReference type="AlphaFoldDB" id="A0A9J7HJ43"/>
<dbReference type="PANTHER" id="PTHR14002:SF43">
    <property type="entry name" value="DELTA-LIKE PROTEIN"/>
    <property type="match status" value="1"/>
</dbReference>
<feature type="region of interest" description="Disordered" evidence="7">
    <location>
        <begin position="161"/>
        <end position="180"/>
    </location>
</feature>
<proteinExistence type="predicted"/>
<dbReference type="PROSITE" id="PS51034">
    <property type="entry name" value="ZP_2"/>
    <property type="match status" value="1"/>
</dbReference>
<feature type="domain" description="EGF-like" evidence="10">
    <location>
        <begin position="496"/>
        <end position="531"/>
    </location>
</feature>
<evidence type="ECO:0000256" key="7">
    <source>
        <dbReference type="SAM" id="MobiDB-lite"/>
    </source>
</evidence>
<dbReference type="Pfam" id="PF07645">
    <property type="entry name" value="EGF_CA"/>
    <property type="match status" value="2"/>
</dbReference>
<evidence type="ECO:0000259" key="11">
    <source>
        <dbReference type="PROSITE" id="PS51034"/>
    </source>
</evidence>
<dbReference type="CDD" id="cd00054">
    <property type="entry name" value="EGF_CA"/>
    <property type="match status" value="2"/>
</dbReference>
<reference evidence="13" key="2">
    <citation type="submission" date="2025-08" db="UniProtKB">
        <authorList>
            <consortium name="RefSeq"/>
        </authorList>
    </citation>
    <scope>IDENTIFICATION</scope>
    <source>
        <strain evidence="13">S238N-H82</strain>
        <tissue evidence="13">Testes</tissue>
    </source>
</reference>
<feature type="transmembrane region" description="Helical" evidence="8">
    <location>
        <begin position="739"/>
        <end position="765"/>
    </location>
</feature>
<evidence type="ECO:0000259" key="10">
    <source>
        <dbReference type="PROSITE" id="PS50026"/>
    </source>
</evidence>
<protein>
    <submittedName>
        <fullName evidence="13">Uncharacterized protein LOC118404837</fullName>
    </submittedName>
</protein>
<keyword evidence="1 6" id="KW-0245">EGF-like domain</keyword>
<feature type="domain" description="EGF-like" evidence="10">
    <location>
        <begin position="681"/>
        <end position="720"/>
    </location>
</feature>